<dbReference type="PANTHER" id="PTHR13246">
    <property type="entry name" value="ENDO BETA N-ACETYLGLUCOSAMINIDASE"/>
    <property type="match status" value="1"/>
</dbReference>
<dbReference type="InParanoid" id="B4M1G2"/>
<gene>
    <name evidence="3" type="primary">Dvir\GJ18856</name>
    <name evidence="3" type="ORF">Dvir_GJ18856</name>
</gene>
<dbReference type="Gene3D" id="2.60.120.260">
    <property type="entry name" value="Galactose-binding domain-like"/>
    <property type="match status" value="1"/>
</dbReference>
<dbReference type="EMBL" id="CH940651">
    <property type="protein sequence ID" value="EDW65516.1"/>
    <property type="molecule type" value="Genomic_DNA"/>
</dbReference>
<proteinExistence type="predicted"/>
<dbReference type="PhylomeDB" id="B4M1G2"/>
<dbReference type="CDD" id="cd06547">
    <property type="entry name" value="GH85_ENGase"/>
    <property type="match status" value="1"/>
</dbReference>
<feature type="domain" description="Cytosolic endo-beta-N-acetylglucosaminidase TIM barrel" evidence="2">
    <location>
        <begin position="135"/>
        <end position="425"/>
    </location>
</feature>
<dbReference type="Gene3D" id="3.20.20.80">
    <property type="entry name" value="Glycosidases"/>
    <property type="match status" value="1"/>
</dbReference>
<dbReference type="InterPro" id="IPR005201">
    <property type="entry name" value="TIM_ENGase"/>
</dbReference>
<evidence type="ECO:0000256" key="1">
    <source>
        <dbReference type="SAM" id="MobiDB-lite"/>
    </source>
</evidence>
<dbReference type="OMA" id="WWARIWP"/>
<dbReference type="Pfam" id="PF03644">
    <property type="entry name" value="Glyco_hydro_85"/>
    <property type="match status" value="1"/>
</dbReference>
<keyword evidence="3" id="KW-0378">Hydrolase</keyword>
<dbReference type="EC" id="3.2.1.96" evidence="3"/>
<sequence>MDEQKVMEQNMEHLAIAMPASPTPRQPSLEEEAEVGKDAASGQQLSEFTATNSCTCGCPQLEAEPILDNVQLLGFMVRSRNIDWKRYVQPLDTEVRGDAVYLERQSDFLSNHRRTLNNNSRRELLVCHDMMGNYLTDRHYHSSEKYDDYRFMHWSAVDYFCYFSHKYVTIPPSGWLNAAHRHGVPVLGTYIAEGHSGKQLLHEILVSAESVQRTVAAMTRLCLHFGFEGWLVNVECPVVRAEAMPNLYLFVEELRQATERQVPHGRVIWYDSVIDNGELSWQNELNERNVQFFRASHGTLINYTWNDRSLDTSEASIQREKAAPHRLFLGLDVFGRGQLGRFQSSHTLARIAARGFSAGIFAPAWCFETLQQYGYNIRNNSGDESVNAAFLARNERWWARLWPSLGTHPYRSLPFYSNFCVGSGRTSFECGVRQLAARPFFNLARQALQPSVPLGDNAEHSFDTAYAGGCALRIINYERAFRLFLTEFQLPLGVLLLGYAYKVTTEDEKHALDVVLRFCPPRQPMKDIYVFCGTYHENILTQGVCYISPLGGTLAPSLVHDQLPQEHGALGENWRVRYYLVKFDGPVQLQDIGLMGRRPQLSTANAYLGAIYVQSLHLEDYEAAQATHKANISVNHGQLWRDHELMEKASAA</sequence>
<protein>
    <submittedName>
        <fullName evidence="3">Uncharacterized protein, isoform A</fullName>
        <ecNumber evidence="3">3.2.1.96</ecNumber>
    </submittedName>
</protein>
<accession>B4M1G2</accession>
<evidence type="ECO:0000313" key="3">
    <source>
        <dbReference type="EMBL" id="EDW65516.1"/>
    </source>
</evidence>
<name>B4M1G2_DROVI</name>
<dbReference type="STRING" id="7244.B4M1G2"/>
<dbReference type="AlphaFoldDB" id="B4M1G2"/>
<dbReference type="HOGENOM" id="CLU_032246_2_0_1"/>
<feature type="region of interest" description="Disordered" evidence="1">
    <location>
        <begin position="18"/>
        <end position="39"/>
    </location>
</feature>
<dbReference type="eggNOG" id="KOG2331">
    <property type="taxonomic scope" value="Eukaryota"/>
</dbReference>
<organism evidence="3 4">
    <name type="scientific">Drosophila virilis</name>
    <name type="common">Fruit fly</name>
    <dbReference type="NCBI Taxonomy" id="7244"/>
    <lineage>
        <taxon>Eukaryota</taxon>
        <taxon>Metazoa</taxon>
        <taxon>Ecdysozoa</taxon>
        <taxon>Arthropoda</taxon>
        <taxon>Hexapoda</taxon>
        <taxon>Insecta</taxon>
        <taxon>Pterygota</taxon>
        <taxon>Neoptera</taxon>
        <taxon>Endopterygota</taxon>
        <taxon>Diptera</taxon>
        <taxon>Brachycera</taxon>
        <taxon>Muscomorpha</taxon>
        <taxon>Ephydroidea</taxon>
        <taxon>Drosophilidae</taxon>
        <taxon>Drosophila</taxon>
    </lineage>
</organism>
<dbReference type="FunCoup" id="B4M1G2">
    <property type="interactions" value="63"/>
</dbReference>
<reference evidence="3 4" key="1">
    <citation type="journal article" date="2007" name="Nature">
        <title>Evolution of genes and genomes on the Drosophila phylogeny.</title>
        <authorList>
            <consortium name="Drosophila 12 Genomes Consortium"/>
            <person name="Clark A.G."/>
            <person name="Eisen M.B."/>
            <person name="Smith D.R."/>
            <person name="Bergman C.M."/>
            <person name="Oliver B."/>
            <person name="Markow T.A."/>
            <person name="Kaufman T.C."/>
            <person name="Kellis M."/>
            <person name="Gelbart W."/>
            <person name="Iyer V.N."/>
            <person name="Pollard D.A."/>
            <person name="Sackton T.B."/>
            <person name="Larracuente A.M."/>
            <person name="Singh N.D."/>
            <person name="Abad J.P."/>
            <person name="Abt D.N."/>
            <person name="Adryan B."/>
            <person name="Aguade M."/>
            <person name="Akashi H."/>
            <person name="Anderson W.W."/>
            <person name="Aquadro C.F."/>
            <person name="Ardell D.H."/>
            <person name="Arguello R."/>
            <person name="Artieri C.G."/>
            <person name="Barbash D.A."/>
            <person name="Barker D."/>
            <person name="Barsanti P."/>
            <person name="Batterham P."/>
            <person name="Batzoglou S."/>
            <person name="Begun D."/>
            <person name="Bhutkar A."/>
            <person name="Blanco E."/>
            <person name="Bosak S.A."/>
            <person name="Bradley R.K."/>
            <person name="Brand A.D."/>
            <person name="Brent M.R."/>
            <person name="Brooks A.N."/>
            <person name="Brown R.H."/>
            <person name="Butlin R.K."/>
            <person name="Caggese C."/>
            <person name="Calvi B.R."/>
            <person name="Bernardo de Carvalho A."/>
            <person name="Caspi A."/>
            <person name="Castrezana S."/>
            <person name="Celniker S.E."/>
            <person name="Chang J.L."/>
            <person name="Chapple C."/>
            <person name="Chatterji S."/>
            <person name="Chinwalla A."/>
            <person name="Civetta A."/>
            <person name="Clifton S.W."/>
            <person name="Comeron J.M."/>
            <person name="Costello J.C."/>
            <person name="Coyne J.A."/>
            <person name="Daub J."/>
            <person name="David R.G."/>
            <person name="Delcher A.L."/>
            <person name="Delehaunty K."/>
            <person name="Do C.B."/>
            <person name="Ebling H."/>
            <person name="Edwards K."/>
            <person name="Eickbush T."/>
            <person name="Evans J.D."/>
            <person name="Filipski A."/>
            <person name="Findeiss S."/>
            <person name="Freyhult E."/>
            <person name="Fulton L."/>
            <person name="Fulton R."/>
            <person name="Garcia A.C."/>
            <person name="Gardiner A."/>
            <person name="Garfield D.A."/>
            <person name="Garvin B.E."/>
            <person name="Gibson G."/>
            <person name="Gilbert D."/>
            <person name="Gnerre S."/>
            <person name="Godfrey J."/>
            <person name="Good R."/>
            <person name="Gotea V."/>
            <person name="Gravely B."/>
            <person name="Greenberg A.J."/>
            <person name="Griffiths-Jones S."/>
            <person name="Gross S."/>
            <person name="Guigo R."/>
            <person name="Gustafson E.A."/>
            <person name="Haerty W."/>
            <person name="Hahn M.W."/>
            <person name="Halligan D.L."/>
            <person name="Halpern A.L."/>
            <person name="Halter G.M."/>
            <person name="Han M.V."/>
            <person name="Heger A."/>
            <person name="Hillier L."/>
            <person name="Hinrichs A.S."/>
            <person name="Holmes I."/>
            <person name="Hoskins R.A."/>
            <person name="Hubisz M.J."/>
            <person name="Hultmark D."/>
            <person name="Huntley M.A."/>
            <person name="Jaffe D.B."/>
            <person name="Jagadeeshan S."/>
            <person name="Jeck W.R."/>
            <person name="Johnson J."/>
            <person name="Jones C.D."/>
            <person name="Jordan W.C."/>
            <person name="Karpen G.H."/>
            <person name="Kataoka E."/>
            <person name="Keightley P.D."/>
            <person name="Kheradpour P."/>
            <person name="Kirkness E.F."/>
            <person name="Koerich L.B."/>
            <person name="Kristiansen K."/>
            <person name="Kudrna D."/>
            <person name="Kulathinal R.J."/>
            <person name="Kumar S."/>
            <person name="Kwok R."/>
            <person name="Lander E."/>
            <person name="Langley C.H."/>
            <person name="Lapoint R."/>
            <person name="Lazzaro B.P."/>
            <person name="Lee S.J."/>
            <person name="Levesque L."/>
            <person name="Li R."/>
            <person name="Lin C.F."/>
            <person name="Lin M.F."/>
            <person name="Lindblad-Toh K."/>
            <person name="Llopart A."/>
            <person name="Long M."/>
            <person name="Low L."/>
            <person name="Lozovsky E."/>
            <person name="Lu J."/>
            <person name="Luo M."/>
            <person name="Machado C.A."/>
            <person name="Makalowski W."/>
            <person name="Marzo M."/>
            <person name="Matsuda M."/>
            <person name="Matzkin L."/>
            <person name="McAllister B."/>
            <person name="McBride C.S."/>
            <person name="McKernan B."/>
            <person name="McKernan K."/>
            <person name="Mendez-Lago M."/>
            <person name="Minx P."/>
            <person name="Mollenhauer M.U."/>
            <person name="Montooth K."/>
            <person name="Mount S.M."/>
            <person name="Mu X."/>
            <person name="Myers E."/>
            <person name="Negre B."/>
            <person name="Newfeld S."/>
            <person name="Nielsen R."/>
            <person name="Noor M.A."/>
            <person name="O'Grady P."/>
            <person name="Pachter L."/>
            <person name="Papaceit M."/>
            <person name="Parisi M.J."/>
            <person name="Parisi M."/>
            <person name="Parts L."/>
            <person name="Pedersen J.S."/>
            <person name="Pesole G."/>
            <person name="Phillippy A.M."/>
            <person name="Ponting C.P."/>
            <person name="Pop M."/>
            <person name="Porcelli D."/>
            <person name="Powell J.R."/>
            <person name="Prohaska S."/>
            <person name="Pruitt K."/>
            <person name="Puig M."/>
            <person name="Quesneville H."/>
            <person name="Ram K.R."/>
            <person name="Rand D."/>
            <person name="Rasmussen M.D."/>
            <person name="Reed L.K."/>
            <person name="Reenan R."/>
            <person name="Reily A."/>
            <person name="Remington K.A."/>
            <person name="Rieger T.T."/>
            <person name="Ritchie M.G."/>
            <person name="Robin C."/>
            <person name="Rogers Y.H."/>
            <person name="Rohde C."/>
            <person name="Rozas J."/>
            <person name="Rubenfield M.J."/>
            <person name="Ruiz A."/>
            <person name="Russo S."/>
            <person name="Salzberg S.L."/>
            <person name="Sanchez-Gracia A."/>
            <person name="Saranga D.J."/>
            <person name="Sato H."/>
            <person name="Schaeffer S.W."/>
            <person name="Schatz M.C."/>
            <person name="Schlenke T."/>
            <person name="Schwartz R."/>
            <person name="Segarra C."/>
            <person name="Singh R.S."/>
            <person name="Sirot L."/>
            <person name="Sirota M."/>
            <person name="Sisneros N.B."/>
            <person name="Smith C.D."/>
            <person name="Smith T.F."/>
            <person name="Spieth J."/>
            <person name="Stage D.E."/>
            <person name="Stark A."/>
            <person name="Stephan W."/>
            <person name="Strausberg R.L."/>
            <person name="Strempel S."/>
            <person name="Sturgill D."/>
            <person name="Sutton G."/>
            <person name="Sutton G.G."/>
            <person name="Tao W."/>
            <person name="Teichmann S."/>
            <person name="Tobari Y.N."/>
            <person name="Tomimura Y."/>
            <person name="Tsolas J.M."/>
            <person name="Valente V.L."/>
            <person name="Venter E."/>
            <person name="Venter J.C."/>
            <person name="Vicario S."/>
            <person name="Vieira F.G."/>
            <person name="Vilella A.J."/>
            <person name="Villasante A."/>
            <person name="Walenz B."/>
            <person name="Wang J."/>
            <person name="Wasserman M."/>
            <person name="Watts T."/>
            <person name="Wilson D."/>
            <person name="Wilson R.K."/>
            <person name="Wing R.A."/>
            <person name="Wolfner M.F."/>
            <person name="Wong A."/>
            <person name="Wong G.K."/>
            <person name="Wu C.I."/>
            <person name="Wu G."/>
            <person name="Yamamoto D."/>
            <person name="Yang H.P."/>
            <person name="Yang S.P."/>
            <person name="Yorke J.A."/>
            <person name="Yoshida K."/>
            <person name="Zdobnov E."/>
            <person name="Zhang P."/>
            <person name="Zhang Y."/>
            <person name="Zimin A.V."/>
            <person name="Baldwin J."/>
            <person name="Abdouelleil A."/>
            <person name="Abdulkadir J."/>
            <person name="Abebe A."/>
            <person name="Abera B."/>
            <person name="Abreu J."/>
            <person name="Acer S.C."/>
            <person name="Aftuck L."/>
            <person name="Alexander A."/>
            <person name="An P."/>
            <person name="Anderson E."/>
            <person name="Anderson S."/>
            <person name="Arachi H."/>
            <person name="Azer M."/>
            <person name="Bachantsang P."/>
            <person name="Barry A."/>
            <person name="Bayul T."/>
            <person name="Berlin A."/>
            <person name="Bessette D."/>
            <person name="Bloom T."/>
            <person name="Blye J."/>
            <person name="Boguslavskiy L."/>
            <person name="Bonnet C."/>
            <person name="Boukhgalter B."/>
            <person name="Bourzgui I."/>
            <person name="Brown A."/>
            <person name="Cahill P."/>
            <person name="Channer S."/>
            <person name="Cheshatsang Y."/>
            <person name="Chuda L."/>
            <person name="Citroen M."/>
            <person name="Collymore A."/>
            <person name="Cooke P."/>
            <person name="Costello M."/>
            <person name="D'Aco K."/>
            <person name="Daza R."/>
            <person name="De Haan G."/>
            <person name="DeGray S."/>
            <person name="DeMaso C."/>
            <person name="Dhargay N."/>
            <person name="Dooley K."/>
            <person name="Dooley E."/>
            <person name="Doricent M."/>
            <person name="Dorje P."/>
            <person name="Dorjee K."/>
            <person name="Dupes A."/>
            <person name="Elong R."/>
            <person name="Falk J."/>
            <person name="Farina A."/>
            <person name="Faro S."/>
            <person name="Ferguson D."/>
            <person name="Fisher S."/>
            <person name="Foley C.D."/>
            <person name="Franke A."/>
            <person name="Friedrich D."/>
            <person name="Gadbois L."/>
            <person name="Gearin G."/>
            <person name="Gearin C.R."/>
            <person name="Giannoukos G."/>
            <person name="Goode T."/>
            <person name="Graham J."/>
            <person name="Grandbois E."/>
            <person name="Grewal S."/>
            <person name="Gyaltsen K."/>
            <person name="Hafez N."/>
            <person name="Hagos B."/>
            <person name="Hall J."/>
            <person name="Henson C."/>
            <person name="Hollinger A."/>
            <person name="Honan T."/>
            <person name="Huard M.D."/>
            <person name="Hughes L."/>
            <person name="Hurhula B."/>
            <person name="Husby M.E."/>
            <person name="Kamat A."/>
            <person name="Kanga B."/>
            <person name="Kashin S."/>
            <person name="Khazanovich D."/>
            <person name="Kisner P."/>
            <person name="Lance K."/>
            <person name="Lara M."/>
            <person name="Lee W."/>
            <person name="Lennon N."/>
            <person name="Letendre F."/>
            <person name="LeVine R."/>
            <person name="Lipovsky A."/>
            <person name="Liu X."/>
            <person name="Liu J."/>
            <person name="Liu S."/>
            <person name="Lokyitsang T."/>
            <person name="Lokyitsang Y."/>
            <person name="Lubonja R."/>
            <person name="Lui A."/>
            <person name="MacDonald P."/>
            <person name="Magnisalis V."/>
            <person name="Maru K."/>
            <person name="Matthews C."/>
            <person name="McCusker W."/>
            <person name="McDonough S."/>
            <person name="Mehta T."/>
            <person name="Meldrim J."/>
            <person name="Meneus L."/>
            <person name="Mihai O."/>
            <person name="Mihalev A."/>
            <person name="Mihova T."/>
            <person name="Mittelman R."/>
            <person name="Mlenga V."/>
            <person name="Montmayeur A."/>
            <person name="Mulrain L."/>
            <person name="Navidi A."/>
            <person name="Naylor J."/>
            <person name="Negash T."/>
            <person name="Nguyen T."/>
            <person name="Nguyen N."/>
            <person name="Nicol R."/>
            <person name="Norbu C."/>
            <person name="Norbu N."/>
            <person name="Novod N."/>
            <person name="O'Neill B."/>
            <person name="Osman S."/>
            <person name="Markiewicz E."/>
            <person name="Oyono O.L."/>
            <person name="Patti C."/>
            <person name="Phunkhang P."/>
            <person name="Pierre F."/>
            <person name="Priest M."/>
            <person name="Raghuraman S."/>
            <person name="Rege F."/>
            <person name="Reyes R."/>
            <person name="Rise C."/>
            <person name="Rogov P."/>
            <person name="Ross K."/>
            <person name="Ryan E."/>
            <person name="Settipalli S."/>
            <person name="Shea T."/>
            <person name="Sherpa N."/>
            <person name="Shi L."/>
            <person name="Shih D."/>
            <person name="Sparrow T."/>
            <person name="Spaulding J."/>
            <person name="Stalker J."/>
            <person name="Stange-Thomann N."/>
            <person name="Stavropoulos S."/>
            <person name="Stone C."/>
            <person name="Strader C."/>
            <person name="Tesfaye S."/>
            <person name="Thomson T."/>
            <person name="Thoulutsang Y."/>
            <person name="Thoulutsang D."/>
            <person name="Topham K."/>
            <person name="Topping I."/>
            <person name="Tsamla T."/>
            <person name="Vassiliev H."/>
            <person name="Vo A."/>
            <person name="Wangchuk T."/>
            <person name="Wangdi T."/>
            <person name="Weiand M."/>
            <person name="Wilkinson J."/>
            <person name="Wilson A."/>
            <person name="Yadav S."/>
            <person name="Young G."/>
            <person name="Yu Q."/>
            <person name="Zembek L."/>
            <person name="Zhong D."/>
            <person name="Zimmer A."/>
            <person name="Zwirko Z."/>
            <person name="Jaffe D.B."/>
            <person name="Alvarez P."/>
            <person name="Brockman W."/>
            <person name="Butler J."/>
            <person name="Chin C."/>
            <person name="Gnerre S."/>
            <person name="Grabherr M."/>
            <person name="Kleber M."/>
            <person name="Mauceli E."/>
            <person name="MacCallum I."/>
        </authorList>
    </citation>
    <scope>NUCLEOTIDE SEQUENCE [LARGE SCALE GENOMIC DNA]</scope>
    <source>
        <strain evidence="4">Tucson 15010-1051.87</strain>
    </source>
</reference>
<keyword evidence="4" id="KW-1185">Reference proteome</keyword>
<dbReference type="KEGG" id="dvi:6631518"/>
<keyword evidence="3" id="KW-0326">Glycosidase</keyword>
<evidence type="ECO:0000313" key="4">
    <source>
        <dbReference type="Proteomes" id="UP000008792"/>
    </source>
</evidence>
<dbReference type="Proteomes" id="UP000008792">
    <property type="component" value="Unassembled WGS sequence"/>
</dbReference>
<dbReference type="OrthoDB" id="284473at2759"/>
<dbReference type="GO" id="GO:0033925">
    <property type="term" value="F:mannosyl-glycoprotein endo-beta-N-acetylglucosaminidase activity"/>
    <property type="evidence" value="ECO:0007669"/>
    <property type="project" value="UniProtKB-EC"/>
</dbReference>
<dbReference type="PANTHER" id="PTHR13246:SF1">
    <property type="entry name" value="CYTOSOLIC ENDO-BETA-N-ACETYLGLUCOSAMINIDASE"/>
    <property type="match status" value="1"/>
</dbReference>
<dbReference type="InterPro" id="IPR032979">
    <property type="entry name" value="ENGase"/>
</dbReference>
<dbReference type="GO" id="GO:0005829">
    <property type="term" value="C:cytosol"/>
    <property type="evidence" value="ECO:0007669"/>
    <property type="project" value="UniProtKB-SubCell"/>
</dbReference>
<evidence type="ECO:0000259" key="2">
    <source>
        <dbReference type="Pfam" id="PF03644"/>
    </source>
</evidence>